<dbReference type="STRING" id="1121298.SAMN05444401_1839"/>
<dbReference type="Pfam" id="PF01944">
    <property type="entry name" value="SpoIIM"/>
    <property type="match status" value="1"/>
</dbReference>
<keyword evidence="1" id="KW-0812">Transmembrane</keyword>
<evidence type="ECO:0000313" key="2">
    <source>
        <dbReference type="EMBL" id="SHI93821.1"/>
    </source>
</evidence>
<organism evidence="2 3">
    <name type="scientific">Clostridium amylolyticum</name>
    <dbReference type="NCBI Taxonomy" id="1121298"/>
    <lineage>
        <taxon>Bacteria</taxon>
        <taxon>Bacillati</taxon>
        <taxon>Bacillota</taxon>
        <taxon>Clostridia</taxon>
        <taxon>Eubacteriales</taxon>
        <taxon>Clostridiaceae</taxon>
        <taxon>Clostridium</taxon>
    </lineage>
</organism>
<gene>
    <name evidence="2" type="ORF">SAMN05444401_1839</name>
</gene>
<dbReference type="Proteomes" id="UP000184080">
    <property type="component" value="Unassembled WGS sequence"/>
</dbReference>
<evidence type="ECO:0000256" key="1">
    <source>
        <dbReference type="SAM" id="Phobius"/>
    </source>
</evidence>
<keyword evidence="3" id="KW-1185">Reference proteome</keyword>
<dbReference type="PANTHER" id="PTHR35337:SF1">
    <property type="entry name" value="SLR1478 PROTEIN"/>
    <property type="match status" value="1"/>
</dbReference>
<sequence length="318" mass="35165">MKEEQFIQKNSNIWQELENFSTKINKKGIKSFSSMEIKRFLHVFRLSSHHLAYARTHYAQNNVTIYLNSLVGKCHNDVYAVKKFNPRELLKYITTGFPKLLKENKTYLISSFALFMLGIIISAIMVAVSTDNALLFLPPQLVEGVKQGQTGGGGNWNYPLMSSIIMVNNIKVSLKAFALGITFGLGTMYVLFVNGALLGALTAIIYKYGNPINYWSLILPHGVIELTAIFISGAAGLIIARSLLVPGELTRKHSLIKGSKTAVSLMGGVVVMLVIAGIIEGFFTPLNISEGFKLAFAALTAVILAIYFYIPYRRVKAK</sequence>
<reference evidence="2 3" key="1">
    <citation type="submission" date="2016-11" db="EMBL/GenBank/DDBJ databases">
        <authorList>
            <person name="Jaros S."/>
            <person name="Januszkiewicz K."/>
            <person name="Wedrychowicz H."/>
        </authorList>
    </citation>
    <scope>NUCLEOTIDE SEQUENCE [LARGE SCALE GENOMIC DNA]</scope>
    <source>
        <strain evidence="2 3">DSM 21864</strain>
    </source>
</reference>
<accession>A0A1M6F847</accession>
<dbReference type="RefSeq" id="WP_073005720.1">
    <property type="nucleotide sequence ID" value="NZ_FQZO01000002.1"/>
</dbReference>
<dbReference type="AlphaFoldDB" id="A0A1M6F847"/>
<feature type="transmembrane region" description="Helical" evidence="1">
    <location>
        <begin position="107"/>
        <end position="128"/>
    </location>
</feature>
<feature type="transmembrane region" description="Helical" evidence="1">
    <location>
        <begin position="261"/>
        <end position="279"/>
    </location>
</feature>
<feature type="transmembrane region" description="Helical" evidence="1">
    <location>
        <begin position="291"/>
        <end position="310"/>
    </location>
</feature>
<name>A0A1M6F847_9CLOT</name>
<protein>
    <submittedName>
        <fullName evidence="2">Uncharacterized membrane protein SpoIIM, required for sporulation</fullName>
    </submittedName>
</protein>
<dbReference type="OrthoDB" id="9800053at2"/>
<keyword evidence="1" id="KW-0472">Membrane</keyword>
<dbReference type="InterPro" id="IPR002798">
    <property type="entry name" value="SpoIIM-like"/>
</dbReference>
<feature type="transmembrane region" description="Helical" evidence="1">
    <location>
        <begin position="218"/>
        <end position="240"/>
    </location>
</feature>
<proteinExistence type="predicted"/>
<dbReference type="EMBL" id="FQZO01000002">
    <property type="protein sequence ID" value="SHI93821.1"/>
    <property type="molecule type" value="Genomic_DNA"/>
</dbReference>
<dbReference type="PANTHER" id="PTHR35337">
    <property type="entry name" value="SLR1478 PROTEIN"/>
    <property type="match status" value="1"/>
</dbReference>
<feature type="transmembrane region" description="Helical" evidence="1">
    <location>
        <begin position="186"/>
        <end position="206"/>
    </location>
</feature>
<evidence type="ECO:0000313" key="3">
    <source>
        <dbReference type="Proteomes" id="UP000184080"/>
    </source>
</evidence>
<keyword evidence="1" id="KW-1133">Transmembrane helix</keyword>